<feature type="region of interest" description="Disordered" evidence="1">
    <location>
        <begin position="539"/>
        <end position="579"/>
    </location>
</feature>
<feature type="compositionally biased region" description="Basic and acidic residues" evidence="1">
    <location>
        <begin position="563"/>
        <end position="573"/>
    </location>
</feature>
<comment type="caution">
    <text evidence="2">The sequence shown here is derived from an EMBL/GenBank/DDBJ whole genome shotgun (WGS) entry which is preliminary data.</text>
</comment>
<evidence type="ECO:0000313" key="2">
    <source>
        <dbReference type="EMBL" id="KAJ8892333.1"/>
    </source>
</evidence>
<name>A0ABQ9I6R2_9NEOP</name>
<protein>
    <submittedName>
        <fullName evidence="2">Uncharacterized protein</fullName>
    </submittedName>
</protein>
<organism evidence="2 3">
    <name type="scientific">Dryococelus australis</name>
    <dbReference type="NCBI Taxonomy" id="614101"/>
    <lineage>
        <taxon>Eukaryota</taxon>
        <taxon>Metazoa</taxon>
        <taxon>Ecdysozoa</taxon>
        <taxon>Arthropoda</taxon>
        <taxon>Hexapoda</taxon>
        <taxon>Insecta</taxon>
        <taxon>Pterygota</taxon>
        <taxon>Neoptera</taxon>
        <taxon>Polyneoptera</taxon>
        <taxon>Phasmatodea</taxon>
        <taxon>Verophasmatodea</taxon>
        <taxon>Anareolatae</taxon>
        <taxon>Phasmatidae</taxon>
        <taxon>Eurycanthinae</taxon>
        <taxon>Dryococelus</taxon>
    </lineage>
</organism>
<proteinExistence type="predicted"/>
<evidence type="ECO:0000313" key="3">
    <source>
        <dbReference type="Proteomes" id="UP001159363"/>
    </source>
</evidence>
<sequence length="579" mass="62860">MAAFPYLGTAGGVENRFSAFESGLVAIPVKDPDNRRGFGTARPCSGVRNFIRQVDGMELFCGLSRGSAISPALTFRRGAAIYSPPSTTPLTKFCILSASAWTFVRRKSQWSGIPEAPLAVAALAVTSRDINIPLARTSLVSGGGFMRKLSKRLASSTQGVERREVACWFSNLQPRTQSAAATITMNDRICGLSSRVVESYCARSTLHSTAQRQKHSTPFQRLSLRSAEALRTRVSFALIAPSLLAFERKEIVKTYDGAAVMFGEHGGLHFHRYAHKFNLNFSQPVRNCEHRKTHICSVIYKICIVCSNRPSSPYGDQNTTGRGRGSVVVRPLASHLCEPGSIPGGVAPGFSHIGFVPDAAVGDFPFPPAIAFRRRSIPYSPHFTLIGSHDSGVKSRQIPSTVDDGHEVATRICGRHASQPRAHLHTTVKTREPTDLTGTSRAPRHSKTTDCRLPACRRWRIQIKGNEGKAAASLVLTGEAVSFTWLYSFADWLWKRALRPIGRATKGPLLAGMPAGNCSEEILAALTSSGVLLEVNMEQRRNEKGGGGGDGRSRENPPTSGIVRHDSRMRKSESGPAEG</sequence>
<dbReference type="Proteomes" id="UP001159363">
    <property type="component" value="Chromosome 2"/>
</dbReference>
<keyword evidence="3" id="KW-1185">Reference proteome</keyword>
<reference evidence="2 3" key="1">
    <citation type="submission" date="2023-02" db="EMBL/GenBank/DDBJ databases">
        <title>LHISI_Scaffold_Assembly.</title>
        <authorList>
            <person name="Stuart O.P."/>
            <person name="Cleave R."/>
            <person name="Magrath M.J.L."/>
            <person name="Mikheyev A.S."/>
        </authorList>
    </citation>
    <scope>NUCLEOTIDE SEQUENCE [LARGE SCALE GENOMIC DNA]</scope>
    <source>
        <strain evidence="2">Daus_M_001</strain>
        <tissue evidence="2">Leg muscle</tissue>
    </source>
</reference>
<accession>A0ABQ9I6R2</accession>
<dbReference type="EMBL" id="JARBHB010000002">
    <property type="protein sequence ID" value="KAJ8892333.1"/>
    <property type="molecule type" value="Genomic_DNA"/>
</dbReference>
<gene>
    <name evidence="2" type="ORF">PR048_004913</name>
</gene>
<evidence type="ECO:0000256" key="1">
    <source>
        <dbReference type="SAM" id="MobiDB-lite"/>
    </source>
</evidence>